<dbReference type="Proteomes" id="UP001305414">
    <property type="component" value="Unassembled WGS sequence"/>
</dbReference>
<keyword evidence="1" id="KW-0812">Transmembrane</keyword>
<accession>A0AAN7UVW0</accession>
<feature type="transmembrane region" description="Helical" evidence="1">
    <location>
        <begin position="14"/>
        <end position="33"/>
    </location>
</feature>
<comment type="caution">
    <text evidence="2">The sequence shown here is derived from an EMBL/GenBank/DDBJ whole genome shotgun (WGS) entry which is preliminary data.</text>
</comment>
<protein>
    <recommendedName>
        <fullName evidence="4">Glycosyltransferase family 25 protein</fullName>
    </recommendedName>
</protein>
<proteinExistence type="predicted"/>
<keyword evidence="1" id="KW-1133">Transmembrane helix</keyword>
<dbReference type="EMBL" id="JAWHQM010000022">
    <property type="protein sequence ID" value="KAK5632054.1"/>
    <property type="molecule type" value="Genomic_DNA"/>
</dbReference>
<dbReference type="AlphaFoldDB" id="A0AAN7UVW0"/>
<keyword evidence="1" id="KW-0472">Membrane</keyword>
<gene>
    <name evidence="2" type="ORF">RRF57_007768</name>
</gene>
<name>A0AAN7UVW0_9PEZI</name>
<keyword evidence="3" id="KW-1185">Reference proteome</keyword>
<evidence type="ECO:0000313" key="3">
    <source>
        <dbReference type="Proteomes" id="UP001305414"/>
    </source>
</evidence>
<organism evidence="2 3">
    <name type="scientific">Xylaria bambusicola</name>
    <dbReference type="NCBI Taxonomy" id="326684"/>
    <lineage>
        <taxon>Eukaryota</taxon>
        <taxon>Fungi</taxon>
        <taxon>Dikarya</taxon>
        <taxon>Ascomycota</taxon>
        <taxon>Pezizomycotina</taxon>
        <taxon>Sordariomycetes</taxon>
        <taxon>Xylariomycetidae</taxon>
        <taxon>Xylariales</taxon>
        <taxon>Xylariaceae</taxon>
        <taxon>Xylaria</taxon>
    </lineage>
</organism>
<reference evidence="2 3" key="1">
    <citation type="submission" date="2023-10" db="EMBL/GenBank/DDBJ databases">
        <title>Draft genome sequence of Xylaria bambusicola isolate GMP-LS, the root and basal stem rot pathogen of sugarcane in Indonesia.</title>
        <authorList>
            <person name="Selvaraj P."/>
            <person name="Muralishankar V."/>
            <person name="Muruganantham S."/>
            <person name="Sp S."/>
            <person name="Haryani S."/>
            <person name="Lau K.J.X."/>
            <person name="Naqvi N.I."/>
        </authorList>
    </citation>
    <scope>NUCLEOTIDE SEQUENCE [LARGE SCALE GENOMIC DNA]</scope>
    <source>
        <strain evidence="2">GMP-LS</strain>
    </source>
</reference>
<evidence type="ECO:0000256" key="1">
    <source>
        <dbReference type="SAM" id="Phobius"/>
    </source>
</evidence>
<evidence type="ECO:0008006" key="4">
    <source>
        <dbReference type="Google" id="ProtNLM"/>
    </source>
</evidence>
<evidence type="ECO:0000313" key="2">
    <source>
        <dbReference type="EMBL" id="KAK5632054.1"/>
    </source>
</evidence>
<sequence length="360" mass="39539">MLSLIHRNISRERVYFILLSLVLVAIVLVFRPLHNTDHTRLLPLAPMLSVSPRDQAANETLGFQKILALSTGPSWRTRGLNAAAQLTDLQITVTPQPRNPPELINAFASIGKEQGATLPRLGSATAWMAHLDLLKYVVTSGLTSAFIVEDDVDWDIRIKEQTKLISDNVRLHTGASAEDATPYGTGWDVLWLGHCGSLIADGMPEPRLYGDDSRCETALYSGWSKRFLREKLAENHRLVQTSLQTVCTFGYGVTKSSAQKVLTLLGTGADEAFDVSLSAHCRGDELRCLVVNPQVFNHYEPPAGHGYLSHVHVGDGQGSAASKEAETEFEREMGTTGNIMKSARCEALFNKTCMRPPSEI</sequence>